<keyword evidence="5 7" id="KW-1133">Transmembrane helix</keyword>
<evidence type="ECO:0000313" key="10">
    <source>
        <dbReference type="EMBL" id="MFD0690320.1"/>
    </source>
</evidence>
<dbReference type="SUPFAM" id="SSF161098">
    <property type="entry name" value="MetI-like"/>
    <property type="match status" value="1"/>
</dbReference>
<keyword evidence="2 7" id="KW-0813">Transport</keyword>
<evidence type="ECO:0000259" key="9">
    <source>
        <dbReference type="PROSITE" id="PS50928"/>
    </source>
</evidence>
<dbReference type="EMBL" id="JBHTGP010000018">
    <property type="protein sequence ID" value="MFD0690320.1"/>
    <property type="molecule type" value="Genomic_DNA"/>
</dbReference>
<feature type="compositionally biased region" description="Gly residues" evidence="8">
    <location>
        <begin position="50"/>
        <end position="64"/>
    </location>
</feature>
<dbReference type="InterPro" id="IPR000515">
    <property type="entry name" value="MetI-like"/>
</dbReference>
<evidence type="ECO:0000313" key="11">
    <source>
        <dbReference type="Proteomes" id="UP001597063"/>
    </source>
</evidence>
<dbReference type="Gene3D" id="1.10.3720.10">
    <property type="entry name" value="MetI-like"/>
    <property type="match status" value="1"/>
</dbReference>
<comment type="caution">
    <text evidence="10">The sequence shown here is derived from an EMBL/GenBank/DDBJ whole genome shotgun (WGS) entry which is preliminary data.</text>
</comment>
<feature type="domain" description="ABC transmembrane type-1" evidence="9">
    <location>
        <begin position="147"/>
        <end position="342"/>
    </location>
</feature>
<dbReference type="PROSITE" id="PS50928">
    <property type="entry name" value="ABC_TM1"/>
    <property type="match status" value="1"/>
</dbReference>
<dbReference type="PANTHER" id="PTHR43744:SF4">
    <property type="entry name" value="OSMOPROTECTIVE COMPOUNDS UPTAKE PERMEASE PROTEIN GGTD"/>
    <property type="match status" value="1"/>
</dbReference>
<feature type="transmembrane region" description="Helical" evidence="7">
    <location>
        <begin position="223"/>
        <end position="243"/>
    </location>
</feature>
<feature type="region of interest" description="Disordered" evidence="8">
    <location>
        <begin position="1"/>
        <end position="66"/>
    </location>
</feature>
<name>A0ABW2XX06_9ACTN</name>
<accession>A0ABW2XX06</accession>
<evidence type="ECO:0000256" key="2">
    <source>
        <dbReference type="ARBA" id="ARBA00022448"/>
    </source>
</evidence>
<sequence>MSTADGTGRDVPGTDAANGAAETRDTTRDTGRHAAKATTTGGAKATTTGGAKGGTANGGAGNGAAGAPRRSVAARIVGRLGGGVAQALLVLIAIFWLVPTLGLLVESLRTNEDNNASGWWKVFSEPSQLTFGSYSALLDKPDFVDSFWNTILITVPATVLVVALASLAAYAFAWMEFPGRDWLFLLVVALLVVPVQVALLPVAKLYGKIEFGGFTMFGSVTGVVLFHVAFGLPFAIFLLRNFFAAIPRDLLEAARMDGGSEWTIFRRVIFPLGGPAIASLGIFQFLWVWNDLLVSLVFANTDSQPMTKWLQSQMRQFTGNIDILAPGAFLSLIVPLVVFFAFQRYFVQGVLAGSVK</sequence>
<evidence type="ECO:0000256" key="8">
    <source>
        <dbReference type="SAM" id="MobiDB-lite"/>
    </source>
</evidence>
<keyword evidence="6 7" id="KW-0472">Membrane</keyword>
<evidence type="ECO:0000256" key="5">
    <source>
        <dbReference type="ARBA" id="ARBA00022989"/>
    </source>
</evidence>
<evidence type="ECO:0000256" key="1">
    <source>
        <dbReference type="ARBA" id="ARBA00004651"/>
    </source>
</evidence>
<proteinExistence type="inferred from homology"/>
<feature type="compositionally biased region" description="Basic and acidic residues" evidence="8">
    <location>
        <begin position="22"/>
        <end position="32"/>
    </location>
</feature>
<evidence type="ECO:0000256" key="3">
    <source>
        <dbReference type="ARBA" id="ARBA00022475"/>
    </source>
</evidence>
<comment type="subcellular location">
    <subcellularLocation>
        <location evidence="1 7">Cell membrane</location>
        <topology evidence="1 7">Multi-pass membrane protein</topology>
    </subcellularLocation>
</comment>
<feature type="transmembrane region" description="Helical" evidence="7">
    <location>
        <begin position="147"/>
        <end position="170"/>
    </location>
</feature>
<keyword evidence="3" id="KW-1003">Cell membrane</keyword>
<dbReference type="PANTHER" id="PTHR43744">
    <property type="entry name" value="ABC TRANSPORTER PERMEASE PROTEIN MG189-RELATED-RELATED"/>
    <property type="match status" value="1"/>
</dbReference>
<feature type="transmembrane region" description="Helical" evidence="7">
    <location>
        <begin position="323"/>
        <end position="342"/>
    </location>
</feature>
<feature type="transmembrane region" description="Helical" evidence="7">
    <location>
        <begin position="76"/>
        <end position="98"/>
    </location>
</feature>
<keyword evidence="4 7" id="KW-0812">Transmembrane</keyword>
<feature type="compositionally biased region" description="Low complexity" evidence="8">
    <location>
        <begin position="36"/>
        <end position="49"/>
    </location>
</feature>
<dbReference type="RefSeq" id="WP_242619793.1">
    <property type="nucleotide sequence ID" value="NZ_CAACUY010000319.1"/>
</dbReference>
<dbReference type="InterPro" id="IPR035906">
    <property type="entry name" value="MetI-like_sf"/>
</dbReference>
<protein>
    <submittedName>
        <fullName evidence="10">Carbohydrate ABC transporter permease</fullName>
    </submittedName>
</protein>
<feature type="transmembrane region" description="Helical" evidence="7">
    <location>
        <begin position="264"/>
        <end position="289"/>
    </location>
</feature>
<dbReference type="Proteomes" id="UP001597063">
    <property type="component" value="Unassembled WGS sequence"/>
</dbReference>
<dbReference type="Pfam" id="PF00528">
    <property type="entry name" value="BPD_transp_1"/>
    <property type="match status" value="1"/>
</dbReference>
<organism evidence="10 11">
    <name type="scientific">Actinomadura fibrosa</name>
    <dbReference type="NCBI Taxonomy" id="111802"/>
    <lineage>
        <taxon>Bacteria</taxon>
        <taxon>Bacillati</taxon>
        <taxon>Actinomycetota</taxon>
        <taxon>Actinomycetes</taxon>
        <taxon>Streptosporangiales</taxon>
        <taxon>Thermomonosporaceae</taxon>
        <taxon>Actinomadura</taxon>
    </lineage>
</organism>
<evidence type="ECO:0000256" key="6">
    <source>
        <dbReference type="ARBA" id="ARBA00023136"/>
    </source>
</evidence>
<evidence type="ECO:0000256" key="7">
    <source>
        <dbReference type="RuleBase" id="RU363032"/>
    </source>
</evidence>
<comment type="similarity">
    <text evidence="7">Belongs to the binding-protein-dependent transport system permease family.</text>
</comment>
<reference evidence="11" key="1">
    <citation type="journal article" date="2019" name="Int. J. Syst. Evol. Microbiol.">
        <title>The Global Catalogue of Microorganisms (GCM) 10K type strain sequencing project: providing services to taxonomists for standard genome sequencing and annotation.</title>
        <authorList>
            <consortium name="The Broad Institute Genomics Platform"/>
            <consortium name="The Broad Institute Genome Sequencing Center for Infectious Disease"/>
            <person name="Wu L."/>
            <person name="Ma J."/>
        </authorList>
    </citation>
    <scope>NUCLEOTIDE SEQUENCE [LARGE SCALE GENOMIC DNA]</scope>
    <source>
        <strain evidence="11">JCM 9371</strain>
    </source>
</reference>
<keyword evidence="11" id="KW-1185">Reference proteome</keyword>
<dbReference type="CDD" id="cd06261">
    <property type="entry name" value="TM_PBP2"/>
    <property type="match status" value="1"/>
</dbReference>
<gene>
    <name evidence="10" type="ORF">ACFQZM_37930</name>
</gene>
<feature type="transmembrane region" description="Helical" evidence="7">
    <location>
        <begin position="182"/>
        <end position="203"/>
    </location>
</feature>
<evidence type="ECO:0000256" key="4">
    <source>
        <dbReference type="ARBA" id="ARBA00022692"/>
    </source>
</evidence>